<protein>
    <submittedName>
        <fullName evidence="1">Uncharacterized protein</fullName>
    </submittedName>
</protein>
<evidence type="ECO:0000313" key="2">
    <source>
        <dbReference type="Proteomes" id="UP000091857"/>
    </source>
</evidence>
<proteinExistence type="predicted"/>
<comment type="caution">
    <text evidence="1">The sequence shown here is derived from an EMBL/GenBank/DDBJ whole genome shotgun (WGS) entry which is preliminary data.</text>
</comment>
<evidence type="ECO:0000313" key="1">
    <source>
        <dbReference type="EMBL" id="KAG8656594.1"/>
    </source>
</evidence>
<dbReference type="Proteomes" id="UP000091857">
    <property type="component" value="Chromosome 4"/>
</dbReference>
<organism evidence="1 2">
    <name type="scientific">Manihot esculenta</name>
    <name type="common">Cassava</name>
    <name type="synonym">Jatropha manihot</name>
    <dbReference type="NCBI Taxonomy" id="3983"/>
    <lineage>
        <taxon>Eukaryota</taxon>
        <taxon>Viridiplantae</taxon>
        <taxon>Streptophyta</taxon>
        <taxon>Embryophyta</taxon>
        <taxon>Tracheophyta</taxon>
        <taxon>Spermatophyta</taxon>
        <taxon>Magnoliopsida</taxon>
        <taxon>eudicotyledons</taxon>
        <taxon>Gunneridae</taxon>
        <taxon>Pentapetalae</taxon>
        <taxon>rosids</taxon>
        <taxon>fabids</taxon>
        <taxon>Malpighiales</taxon>
        <taxon>Euphorbiaceae</taxon>
        <taxon>Crotonoideae</taxon>
        <taxon>Manihoteae</taxon>
        <taxon>Manihot</taxon>
    </lineage>
</organism>
<keyword evidence="2" id="KW-1185">Reference proteome</keyword>
<name>A0ACB7HXA7_MANES</name>
<sequence>MMRRKRKATKMGKTDKKARKIRKGFELLRENRISGLGHTDNVVSSFSSFRSFVQYLFFLWTRTSEGRIIKVIVRRVLPQQAFCALDFGLTGLIMKDDYLDGNDDFSLTEKLHEGDLVTCKIKPLEKSRYQVLLTCKESELKSCRYQTLHDIDPYYCEGKNRFLRKQDEACKNELAKKHFKQKTVNHPRFKNITADEAMESLSDMEIGENIFHPSPRGVYYLVLSLKVYNGVYVHKDIIEGQKDHRDIASLLHIGKKLKIGADLDEVIDQYVNPLVTHVKAIINFKKFKRGSKAEVDELLRAEKSEHPMKIVYCFGISYEHPGTFKFHLVLHKDKPPS</sequence>
<reference evidence="2" key="1">
    <citation type="journal article" date="2016" name="Nat. Biotechnol.">
        <title>Sequencing wild and cultivated cassava and related species reveals extensive interspecific hybridization and genetic diversity.</title>
        <authorList>
            <person name="Bredeson J.V."/>
            <person name="Lyons J.B."/>
            <person name="Prochnik S.E."/>
            <person name="Wu G.A."/>
            <person name="Ha C.M."/>
            <person name="Edsinger-Gonzales E."/>
            <person name="Grimwood J."/>
            <person name="Schmutz J."/>
            <person name="Rabbi I.Y."/>
            <person name="Egesi C."/>
            <person name="Nauluvula P."/>
            <person name="Lebot V."/>
            <person name="Ndunguru J."/>
            <person name="Mkamilo G."/>
            <person name="Bart R.S."/>
            <person name="Setter T.L."/>
            <person name="Gleadow R.M."/>
            <person name="Kulakow P."/>
            <person name="Ferguson M.E."/>
            <person name="Rounsley S."/>
            <person name="Rokhsar D.S."/>
        </authorList>
    </citation>
    <scope>NUCLEOTIDE SEQUENCE [LARGE SCALE GENOMIC DNA]</scope>
    <source>
        <strain evidence="2">cv. AM560-2</strain>
    </source>
</reference>
<gene>
    <name evidence="1" type="ORF">MANES_04G154475v8</name>
</gene>
<accession>A0ACB7HXA7</accession>
<dbReference type="EMBL" id="CM004390">
    <property type="protein sequence ID" value="KAG8656594.1"/>
    <property type="molecule type" value="Genomic_DNA"/>
</dbReference>